<organism evidence="1">
    <name type="scientific">Streptantibioticus silvisoli</name>
    <dbReference type="NCBI Taxonomy" id="2705255"/>
    <lineage>
        <taxon>Bacteria</taxon>
        <taxon>Bacillati</taxon>
        <taxon>Actinomycetota</taxon>
        <taxon>Actinomycetes</taxon>
        <taxon>Kitasatosporales</taxon>
        <taxon>Streptomycetaceae</taxon>
        <taxon>Streptantibioticus</taxon>
    </lineage>
</organism>
<comment type="caution">
    <text evidence="1">The sequence shown here is derived from an EMBL/GenBank/DDBJ whole genome shotgun (WGS) entry which is preliminary data.</text>
</comment>
<accession>A0AA90H5T9</accession>
<name>A0AA90H5T9_9ACTN</name>
<protein>
    <submittedName>
        <fullName evidence="1">Uncharacterized protein</fullName>
    </submittedName>
</protein>
<dbReference type="RefSeq" id="WP_271314608.1">
    <property type="nucleotide sequence ID" value="NZ_JABXJJ020000022.1"/>
</dbReference>
<dbReference type="EMBL" id="JABXJJ020000022">
    <property type="protein sequence ID" value="MDI5971410.1"/>
    <property type="molecule type" value="Genomic_DNA"/>
</dbReference>
<evidence type="ECO:0000313" key="1">
    <source>
        <dbReference type="EMBL" id="MDI5971410.1"/>
    </source>
</evidence>
<proteinExistence type="predicted"/>
<dbReference type="AlphaFoldDB" id="A0AA90H5T9"/>
<reference evidence="1" key="1">
    <citation type="submission" date="2023-05" db="EMBL/GenBank/DDBJ databases">
        <title>Streptantibioticus silvisoli sp. nov., acidotolerant actinomycetes 1 from pine litter.</title>
        <authorList>
            <person name="Swiecimska M."/>
            <person name="Golinska P."/>
            <person name="Sangal V."/>
            <person name="Wachnowicz B."/>
            <person name="Goodfellow M."/>
        </authorList>
    </citation>
    <scope>NUCLEOTIDE SEQUENCE</scope>
    <source>
        <strain evidence="1">SL13</strain>
    </source>
</reference>
<gene>
    <name evidence="1" type="ORF">POF50_019060</name>
</gene>
<sequence length="40" mass="4392">MTIMPWCVDESLGDSVGDVVKAIEAERPGEPEQPFRTSDV</sequence>